<evidence type="ECO:0000256" key="6">
    <source>
        <dbReference type="ARBA" id="ARBA00022695"/>
    </source>
</evidence>
<keyword evidence="3" id="KW-0285">Flavoprotein</keyword>
<comment type="catalytic activity">
    <reaction evidence="12">
        <text>FMN + ATP + H(+) = FAD + diphosphate</text>
        <dbReference type="Rhea" id="RHEA:17237"/>
        <dbReference type="ChEBI" id="CHEBI:15378"/>
        <dbReference type="ChEBI" id="CHEBI:30616"/>
        <dbReference type="ChEBI" id="CHEBI:33019"/>
        <dbReference type="ChEBI" id="CHEBI:57692"/>
        <dbReference type="ChEBI" id="CHEBI:58210"/>
        <dbReference type="EC" id="2.7.7.2"/>
    </reaction>
</comment>
<keyword evidence="6" id="KW-0548">Nucleotidyltransferase</keyword>
<dbReference type="CDD" id="cd23948">
    <property type="entry name" value="FAD_synthase"/>
    <property type="match status" value="1"/>
</dbReference>
<dbReference type="GeneID" id="113393274"/>
<dbReference type="PANTHER" id="PTHR23293">
    <property type="entry name" value="FAD SYNTHETASE-RELATED FMN ADENYLYLTRANSFERASE"/>
    <property type="match status" value="1"/>
</dbReference>
<evidence type="ECO:0000256" key="2">
    <source>
        <dbReference type="ARBA" id="ARBA00012393"/>
    </source>
</evidence>
<feature type="domain" description="Phosphoadenosine phosphosulphate reductase" evidence="13">
    <location>
        <begin position="110"/>
        <end position="186"/>
    </location>
</feature>
<keyword evidence="14" id="KW-1185">Reference proteome</keyword>
<evidence type="ECO:0000313" key="15">
    <source>
        <dbReference type="RefSeq" id="XP_026485854.2"/>
    </source>
</evidence>
<dbReference type="GO" id="GO:0005524">
    <property type="term" value="F:ATP binding"/>
    <property type="evidence" value="ECO:0007669"/>
    <property type="project" value="UniProtKB-KW"/>
</dbReference>
<dbReference type="InterPro" id="IPR002500">
    <property type="entry name" value="PAPS_reduct_dom"/>
</dbReference>
<evidence type="ECO:0000256" key="8">
    <source>
        <dbReference type="ARBA" id="ARBA00022827"/>
    </source>
</evidence>
<keyword evidence="5" id="KW-0808">Transferase</keyword>
<dbReference type="SUPFAM" id="SSF52402">
    <property type="entry name" value="Adenine nucleotide alpha hydrolases-like"/>
    <property type="match status" value="1"/>
</dbReference>
<dbReference type="AlphaFoldDB" id="A0A8B8HLY0"/>
<dbReference type="GO" id="GO:0006747">
    <property type="term" value="P:FAD biosynthetic process"/>
    <property type="evidence" value="ECO:0007669"/>
    <property type="project" value="TreeGrafter"/>
</dbReference>
<keyword evidence="4" id="KW-0288">FMN</keyword>
<dbReference type="Proteomes" id="UP001652626">
    <property type="component" value="Chromosome 6"/>
</dbReference>
<evidence type="ECO:0000256" key="7">
    <source>
        <dbReference type="ARBA" id="ARBA00022741"/>
    </source>
</evidence>
<gene>
    <name evidence="15" type="primary">LOC113393274</name>
</gene>
<sequence>MDFENTATVLEETEQVIRECFTQFQLDEVFLSFNGGKDCTVLLDVTINVLKDLYKRDDIGKDLKIVYIRTIGPFKEIENFVKEIEKLYGVKIIVTEGEIKTTLQRTMEQDSKLKACLLGTRRTDPYSEGLKFMQKTDINWPQIVRVSPLLNWSYHQIWSYILQKQVPYCSLYDKGYTSIGSIHNTWPNPSLSYKDSFGRVTHRPAWMLADPTLERAGRGTNNITVTEHAVQNPIDKCLCIGEVKSDVS</sequence>
<dbReference type="GO" id="GO:0003919">
    <property type="term" value="F:FMN adenylyltransferase activity"/>
    <property type="evidence" value="ECO:0007669"/>
    <property type="project" value="UniProtKB-EC"/>
</dbReference>
<evidence type="ECO:0000256" key="10">
    <source>
        <dbReference type="ARBA" id="ARBA00031145"/>
    </source>
</evidence>
<evidence type="ECO:0000256" key="12">
    <source>
        <dbReference type="ARBA" id="ARBA00049494"/>
    </source>
</evidence>
<dbReference type="Gene3D" id="3.40.50.620">
    <property type="entry name" value="HUPs"/>
    <property type="match status" value="1"/>
</dbReference>
<evidence type="ECO:0000256" key="3">
    <source>
        <dbReference type="ARBA" id="ARBA00022630"/>
    </source>
</evidence>
<evidence type="ECO:0000256" key="5">
    <source>
        <dbReference type="ARBA" id="ARBA00022679"/>
    </source>
</evidence>
<keyword evidence="9" id="KW-0067">ATP-binding</keyword>
<evidence type="ECO:0000256" key="11">
    <source>
        <dbReference type="ARBA" id="ARBA00031871"/>
    </source>
</evidence>
<dbReference type="EC" id="2.7.7.2" evidence="2"/>
<evidence type="ECO:0000256" key="1">
    <source>
        <dbReference type="ARBA" id="ARBA00004726"/>
    </source>
</evidence>
<comment type="pathway">
    <text evidence="1">Cofactor biosynthesis; FAD biosynthesis; FAD from FMN: step 1/1.</text>
</comment>
<keyword evidence="7" id="KW-0547">Nucleotide-binding</keyword>
<reference evidence="15" key="1">
    <citation type="submission" date="2025-08" db="UniProtKB">
        <authorList>
            <consortium name="RefSeq"/>
        </authorList>
    </citation>
    <scope>IDENTIFICATION</scope>
    <source>
        <tissue evidence="15">Whole body</tissue>
    </source>
</reference>
<keyword evidence="8" id="KW-0274">FAD</keyword>
<accession>A0A8B8HLY0</accession>
<name>A0A8B8HLY0_VANTA</name>
<evidence type="ECO:0000313" key="14">
    <source>
        <dbReference type="Proteomes" id="UP001652626"/>
    </source>
</evidence>
<organism evidence="14 15">
    <name type="scientific">Vanessa tameamea</name>
    <name type="common">Kamehameha butterfly</name>
    <dbReference type="NCBI Taxonomy" id="334116"/>
    <lineage>
        <taxon>Eukaryota</taxon>
        <taxon>Metazoa</taxon>
        <taxon>Ecdysozoa</taxon>
        <taxon>Arthropoda</taxon>
        <taxon>Hexapoda</taxon>
        <taxon>Insecta</taxon>
        <taxon>Pterygota</taxon>
        <taxon>Neoptera</taxon>
        <taxon>Endopterygota</taxon>
        <taxon>Lepidoptera</taxon>
        <taxon>Glossata</taxon>
        <taxon>Ditrysia</taxon>
        <taxon>Papilionoidea</taxon>
        <taxon>Nymphalidae</taxon>
        <taxon>Nymphalinae</taxon>
        <taxon>Vanessa</taxon>
    </lineage>
</organism>
<dbReference type="OMA" id="INPMLEW"/>
<proteinExistence type="predicted"/>
<dbReference type="InterPro" id="IPR014729">
    <property type="entry name" value="Rossmann-like_a/b/a_fold"/>
</dbReference>
<dbReference type="Pfam" id="PF01507">
    <property type="entry name" value="PAPS_reduct"/>
    <property type="match status" value="2"/>
</dbReference>
<evidence type="ECO:0000256" key="9">
    <source>
        <dbReference type="ARBA" id="ARBA00022840"/>
    </source>
</evidence>
<feature type="domain" description="Phosphoadenosine phosphosulphate reductase" evidence="13">
    <location>
        <begin position="29"/>
        <end position="109"/>
    </location>
</feature>
<dbReference type="RefSeq" id="XP_026485854.2">
    <property type="nucleotide sequence ID" value="XM_026630069.2"/>
</dbReference>
<evidence type="ECO:0000256" key="4">
    <source>
        <dbReference type="ARBA" id="ARBA00022643"/>
    </source>
</evidence>
<dbReference type="PANTHER" id="PTHR23293:SF9">
    <property type="entry name" value="FAD SYNTHASE"/>
    <property type="match status" value="1"/>
</dbReference>
<evidence type="ECO:0000259" key="13">
    <source>
        <dbReference type="Pfam" id="PF01507"/>
    </source>
</evidence>
<protein>
    <recommendedName>
        <fullName evidence="2">FAD synthase</fullName>
        <ecNumber evidence="2">2.7.7.2</ecNumber>
    </recommendedName>
    <alternativeName>
        <fullName evidence="10">FAD pyrophosphorylase</fullName>
    </alternativeName>
    <alternativeName>
        <fullName evidence="11">FMN adenylyltransferase</fullName>
    </alternativeName>
</protein>